<dbReference type="EMBL" id="JARIHO010000055">
    <property type="protein sequence ID" value="KAJ7318965.1"/>
    <property type="molecule type" value="Genomic_DNA"/>
</dbReference>
<name>A0AAD6ZEA1_9AGAR</name>
<dbReference type="Proteomes" id="UP001218218">
    <property type="component" value="Unassembled WGS sequence"/>
</dbReference>
<evidence type="ECO:0000313" key="2">
    <source>
        <dbReference type="Proteomes" id="UP001218218"/>
    </source>
</evidence>
<accession>A0AAD6ZEA1</accession>
<evidence type="ECO:0000313" key="1">
    <source>
        <dbReference type="EMBL" id="KAJ7318965.1"/>
    </source>
</evidence>
<organism evidence="1 2">
    <name type="scientific">Mycena albidolilacea</name>
    <dbReference type="NCBI Taxonomy" id="1033008"/>
    <lineage>
        <taxon>Eukaryota</taxon>
        <taxon>Fungi</taxon>
        <taxon>Dikarya</taxon>
        <taxon>Basidiomycota</taxon>
        <taxon>Agaricomycotina</taxon>
        <taxon>Agaricomycetes</taxon>
        <taxon>Agaricomycetidae</taxon>
        <taxon>Agaricales</taxon>
        <taxon>Marasmiineae</taxon>
        <taxon>Mycenaceae</taxon>
        <taxon>Mycena</taxon>
    </lineage>
</organism>
<proteinExistence type="predicted"/>
<reference evidence="1" key="1">
    <citation type="submission" date="2023-03" db="EMBL/GenBank/DDBJ databases">
        <title>Massive genome expansion in bonnet fungi (Mycena s.s.) driven by repeated elements and novel gene families across ecological guilds.</title>
        <authorList>
            <consortium name="Lawrence Berkeley National Laboratory"/>
            <person name="Harder C.B."/>
            <person name="Miyauchi S."/>
            <person name="Viragh M."/>
            <person name="Kuo A."/>
            <person name="Thoen E."/>
            <person name="Andreopoulos B."/>
            <person name="Lu D."/>
            <person name="Skrede I."/>
            <person name="Drula E."/>
            <person name="Henrissat B."/>
            <person name="Morin E."/>
            <person name="Kohler A."/>
            <person name="Barry K."/>
            <person name="LaButti K."/>
            <person name="Morin E."/>
            <person name="Salamov A."/>
            <person name="Lipzen A."/>
            <person name="Mereny Z."/>
            <person name="Hegedus B."/>
            <person name="Baldrian P."/>
            <person name="Stursova M."/>
            <person name="Weitz H."/>
            <person name="Taylor A."/>
            <person name="Grigoriev I.V."/>
            <person name="Nagy L.G."/>
            <person name="Martin F."/>
            <person name="Kauserud H."/>
        </authorList>
    </citation>
    <scope>NUCLEOTIDE SEQUENCE</scope>
    <source>
        <strain evidence="1">CBHHK002</strain>
    </source>
</reference>
<dbReference type="AlphaFoldDB" id="A0AAD6ZEA1"/>
<keyword evidence="2" id="KW-1185">Reference proteome</keyword>
<gene>
    <name evidence="1" type="ORF">DFH08DRAFT_1035388</name>
</gene>
<sequence length="135" mass="14796">MDVHRPWRYLAPISPFPHSHGLYKQNKALSSPRLYSITGSIPQPKGSGSRHIRISDESIPIAPNGTSPTANPRRRLAAAETLTPSVRFSRYIYVSTRDTGVQTPAGDSIAIFENVGQGTPEEKLQLVTRVFAGLD</sequence>
<comment type="caution">
    <text evidence="1">The sequence shown here is derived from an EMBL/GenBank/DDBJ whole genome shotgun (WGS) entry which is preliminary data.</text>
</comment>
<protein>
    <submittedName>
        <fullName evidence="1">Uncharacterized protein</fullName>
    </submittedName>
</protein>